<feature type="region of interest" description="Disordered" evidence="11">
    <location>
        <begin position="421"/>
        <end position="458"/>
    </location>
</feature>
<sequence>MKKQGGPNLHQSNQRKKKVGHKSGSAGKDNGTNRSNTKNDHTALTYFKSVVKVCGSLFTLFLPGNTKTTSEAAENNSTRNKVRGVSSSTDVSSDSSKSSSKWKSSQSSAASSSTSSIQLGMGNFTFEEIYKATAKFSVDNKIGEGGFGIVYKGKLSDGSLVAVKCASKDVHKKHLAEFKNEINTLSKIEHLNLVRWYGYLEHGDEKIIVIEYVNNGTLREHLDGVRGNGLEIGERLDIAIDVAHAITYLHMYTDHPIIHRDIKASNILITDKLRAKVSDFGFARLGSEDPNATHISTQVKGTAGYLDPDYMRTRHLSEKSDVYSFGVLLVEMMTGRHPIEPKRHLSERVTIKWAMQLLKQGEAVIAMDPRLQRSSASNKAVQKVLNLAFQCLAPVKRLRPSMKNCAEVLWEIRKDYRDRVFSHPPPVSHHSADFPQRDSRKNRHKSYGINNNNKFVSA</sequence>
<dbReference type="InterPro" id="IPR000719">
    <property type="entry name" value="Prot_kinase_dom"/>
</dbReference>
<evidence type="ECO:0000256" key="7">
    <source>
        <dbReference type="ARBA" id="ARBA00047899"/>
    </source>
</evidence>
<dbReference type="Gene3D" id="3.30.200.20">
    <property type="entry name" value="Phosphorylase Kinase, domain 1"/>
    <property type="match status" value="1"/>
</dbReference>
<dbReference type="InterPro" id="IPR011009">
    <property type="entry name" value="Kinase-like_dom_sf"/>
</dbReference>
<evidence type="ECO:0000259" key="12">
    <source>
        <dbReference type="PROSITE" id="PS50011"/>
    </source>
</evidence>
<feature type="binding site" evidence="9">
    <location>
        <position position="164"/>
    </location>
    <ligand>
        <name>ATP</name>
        <dbReference type="ChEBI" id="CHEBI:30616"/>
    </ligand>
</feature>
<keyword evidence="6 9" id="KW-0067">ATP-binding</keyword>
<keyword evidence="4 9" id="KW-0547">Nucleotide-binding</keyword>
<evidence type="ECO:0000256" key="10">
    <source>
        <dbReference type="RuleBase" id="RU000304"/>
    </source>
</evidence>
<dbReference type="InterPro" id="IPR017441">
    <property type="entry name" value="Protein_kinase_ATP_BS"/>
</dbReference>
<dbReference type="InterPro" id="IPR008271">
    <property type="entry name" value="Ser/Thr_kinase_AS"/>
</dbReference>
<evidence type="ECO:0000313" key="14">
    <source>
        <dbReference type="RefSeq" id="XP_004500221.1"/>
    </source>
</evidence>
<dbReference type="PaxDb" id="3827-XP_004500221.1"/>
<keyword evidence="2 10" id="KW-0723">Serine/threonine-protein kinase</keyword>
<keyword evidence="3" id="KW-0808">Transferase</keyword>
<comment type="similarity">
    <text evidence="10">Belongs to the protein kinase superfamily.</text>
</comment>
<feature type="region of interest" description="Disordered" evidence="11">
    <location>
        <begin position="1"/>
        <end position="39"/>
    </location>
</feature>
<dbReference type="AlphaFoldDB" id="A0A1S2Y6J3"/>
<dbReference type="STRING" id="3827.A0A1S2Y6J3"/>
<feature type="region of interest" description="Disordered" evidence="11">
    <location>
        <begin position="68"/>
        <end position="107"/>
    </location>
</feature>
<dbReference type="Pfam" id="PF07714">
    <property type="entry name" value="PK_Tyr_Ser-Thr"/>
    <property type="match status" value="1"/>
</dbReference>
<feature type="compositionally biased region" description="Polar residues" evidence="11">
    <location>
        <begin position="448"/>
        <end position="458"/>
    </location>
</feature>
<evidence type="ECO:0000256" key="8">
    <source>
        <dbReference type="ARBA" id="ARBA00048679"/>
    </source>
</evidence>
<dbReference type="RefSeq" id="XP_004500221.1">
    <property type="nucleotide sequence ID" value="XM_004500164.3"/>
</dbReference>
<dbReference type="SMART" id="SM00220">
    <property type="entry name" value="S_TKc"/>
    <property type="match status" value="1"/>
</dbReference>
<reference evidence="14" key="2">
    <citation type="submission" date="2025-08" db="UniProtKB">
        <authorList>
            <consortium name="RefSeq"/>
        </authorList>
    </citation>
    <scope>IDENTIFICATION</scope>
    <source>
        <tissue evidence="14">Etiolated seedlings</tissue>
    </source>
</reference>
<dbReference type="InterPro" id="IPR001245">
    <property type="entry name" value="Ser-Thr/Tyr_kinase_cat_dom"/>
</dbReference>
<evidence type="ECO:0000256" key="4">
    <source>
        <dbReference type="ARBA" id="ARBA00022741"/>
    </source>
</evidence>
<dbReference type="PANTHER" id="PTHR47989:SF71">
    <property type="entry name" value="PROTEIN KINASE DOMAIN-CONTAINING PROTEIN"/>
    <property type="match status" value="1"/>
</dbReference>
<dbReference type="PROSITE" id="PS00107">
    <property type="entry name" value="PROTEIN_KINASE_ATP"/>
    <property type="match status" value="1"/>
</dbReference>
<evidence type="ECO:0000256" key="3">
    <source>
        <dbReference type="ARBA" id="ARBA00022679"/>
    </source>
</evidence>
<dbReference type="PROSITE" id="PS00108">
    <property type="entry name" value="PROTEIN_KINASE_ST"/>
    <property type="match status" value="1"/>
</dbReference>
<dbReference type="Proteomes" id="UP000087171">
    <property type="component" value="Chromosome Ca5"/>
</dbReference>
<feature type="compositionally biased region" description="Low complexity" evidence="11">
    <location>
        <begin position="85"/>
        <end position="107"/>
    </location>
</feature>
<proteinExistence type="inferred from homology"/>
<evidence type="ECO:0000256" key="2">
    <source>
        <dbReference type="ARBA" id="ARBA00022527"/>
    </source>
</evidence>
<dbReference type="KEGG" id="cam:101511442"/>
<evidence type="ECO:0000256" key="9">
    <source>
        <dbReference type="PROSITE-ProRule" id="PRU10141"/>
    </source>
</evidence>
<dbReference type="GeneID" id="101511442"/>
<dbReference type="Gene3D" id="1.10.510.10">
    <property type="entry name" value="Transferase(Phosphotransferase) domain 1"/>
    <property type="match status" value="1"/>
</dbReference>
<evidence type="ECO:0000256" key="5">
    <source>
        <dbReference type="ARBA" id="ARBA00022777"/>
    </source>
</evidence>
<comment type="catalytic activity">
    <reaction evidence="8">
        <text>L-seryl-[protein] + ATP = O-phospho-L-seryl-[protein] + ADP + H(+)</text>
        <dbReference type="Rhea" id="RHEA:17989"/>
        <dbReference type="Rhea" id="RHEA-COMP:9863"/>
        <dbReference type="Rhea" id="RHEA-COMP:11604"/>
        <dbReference type="ChEBI" id="CHEBI:15378"/>
        <dbReference type="ChEBI" id="CHEBI:29999"/>
        <dbReference type="ChEBI" id="CHEBI:30616"/>
        <dbReference type="ChEBI" id="CHEBI:83421"/>
        <dbReference type="ChEBI" id="CHEBI:456216"/>
        <dbReference type="EC" id="2.7.11.1"/>
    </reaction>
</comment>
<dbReference type="PROSITE" id="PS50011">
    <property type="entry name" value="PROTEIN_KINASE_DOM"/>
    <property type="match status" value="1"/>
</dbReference>
<protein>
    <recommendedName>
        <fullName evidence="1">non-specific serine/threonine protein kinase</fullName>
        <ecNumber evidence="1">2.7.11.1</ecNumber>
    </recommendedName>
</protein>
<dbReference type="PANTHER" id="PTHR47989">
    <property type="entry name" value="OS01G0750732 PROTEIN"/>
    <property type="match status" value="1"/>
</dbReference>
<dbReference type="FunFam" id="3.30.200.20:FF:000544">
    <property type="entry name" value="Calmodulin-binding receptor-like cytoplasmic kinase 1"/>
    <property type="match status" value="1"/>
</dbReference>
<evidence type="ECO:0000256" key="6">
    <source>
        <dbReference type="ARBA" id="ARBA00022840"/>
    </source>
</evidence>
<organism evidence="13 14">
    <name type="scientific">Cicer arietinum</name>
    <name type="common">Chickpea</name>
    <name type="synonym">Garbanzo</name>
    <dbReference type="NCBI Taxonomy" id="3827"/>
    <lineage>
        <taxon>Eukaryota</taxon>
        <taxon>Viridiplantae</taxon>
        <taxon>Streptophyta</taxon>
        <taxon>Embryophyta</taxon>
        <taxon>Tracheophyta</taxon>
        <taxon>Spermatophyta</taxon>
        <taxon>Magnoliopsida</taxon>
        <taxon>eudicotyledons</taxon>
        <taxon>Gunneridae</taxon>
        <taxon>Pentapetalae</taxon>
        <taxon>rosids</taxon>
        <taxon>fabids</taxon>
        <taxon>Fabales</taxon>
        <taxon>Fabaceae</taxon>
        <taxon>Papilionoideae</taxon>
        <taxon>50 kb inversion clade</taxon>
        <taxon>NPAAA clade</taxon>
        <taxon>Hologalegina</taxon>
        <taxon>IRL clade</taxon>
        <taxon>Cicereae</taxon>
        <taxon>Cicer</taxon>
    </lineage>
</organism>
<gene>
    <name evidence="14" type="primary">LOC101511442</name>
</gene>
<accession>A0A1S2Y6J3</accession>
<evidence type="ECO:0000313" key="13">
    <source>
        <dbReference type="Proteomes" id="UP000087171"/>
    </source>
</evidence>
<reference evidence="13" key="1">
    <citation type="journal article" date="2013" name="Nat. Biotechnol.">
        <title>Draft genome sequence of chickpea (Cicer arietinum) provides a resource for trait improvement.</title>
        <authorList>
            <person name="Varshney R.K."/>
            <person name="Song C."/>
            <person name="Saxena R.K."/>
            <person name="Azam S."/>
            <person name="Yu S."/>
            <person name="Sharpe A.G."/>
            <person name="Cannon S."/>
            <person name="Baek J."/>
            <person name="Rosen B.D."/>
            <person name="Tar'an B."/>
            <person name="Millan T."/>
            <person name="Zhang X."/>
            <person name="Ramsay L.D."/>
            <person name="Iwata A."/>
            <person name="Wang Y."/>
            <person name="Nelson W."/>
            <person name="Farmer A.D."/>
            <person name="Gaur P.M."/>
            <person name="Soderlund C."/>
            <person name="Penmetsa R.V."/>
            <person name="Xu C."/>
            <person name="Bharti A.K."/>
            <person name="He W."/>
            <person name="Winter P."/>
            <person name="Zhao S."/>
            <person name="Hane J.K."/>
            <person name="Carrasquilla-Garcia N."/>
            <person name="Condie J.A."/>
            <person name="Upadhyaya H.D."/>
            <person name="Luo M.C."/>
            <person name="Thudi M."/>
            <person name="Gowda C.L."/>
            <person name="Singh N.P."/>
            <person name="Lichtenzveig J."/>
            <person name="Gali K.K."/>
            <person name="Rubio J."/>
            <person name="Nadarajan N."/>
            <person name="Dolezel J."/>
            <person name="Bansal K.C."/>
            <person name="Xu X."/>
            <person name="Edwards D."/>
            <person name="Zhang G."/>
            <person name="Kahl G."/>
            <person name="Gil J."/>
            <person name="Singh K.B."/>
            <person name="Datta S.K."/>
            <person name="Jackson S.A."/>
            <person name="Wang J."/>
            <person name="Cook D.R."/>
        </authorList>
    </citation>
    <scope>NUCLEOTIDE SEQUENCE [LARGE SCALE GENOMIC DNA]</scope>
    <source>
        <strain evidence="13">cv. CDC Frontier</strain>
    </source>
</reference>
<dbReference type="OrthoDB" id="4062651at2759"/>
<dbReference type="GO" id="GO:0004674">
    <property type="term" value="F:protein serine/threonine kinase activity"/>
    <property type="evidence" value="ECO:0007669"/>
    <property type="project" value="UniProtKB-KW"/>
</dbReference>
<keyword evidence="13" id="KW-1185">Reference proteome</keyword>
<dbReference type="SUPFAM" id="SSF56112">
    <property type="entry name" value="Protein kinase-like (PK-like)"/>
    <property type="match status" value="1"/>
</dbReference>
<comment type="catalytic activity">
    <reaction evidence="7">
        <text>L-threonyl-[protein] + ATP = O-phospho-L-threonyl-[protein] + ADP + H(+)</text>
        <dbReference type="Rhea" id="RHEA:46608"/>
        <dbReference type="Rhea" id="RHEA-COMP:11060"/>
        <dbReference type="Rhea" id="RHEA-COMP:11605"/>
        <dbReference type="ChEBI" id="CHEBI:15378"/>
        <dbReference type="ChEBI" id="CHEBI:30013"/>
        <dbReference type="ChEBI" id="CHEBI:30616"/>
        <dbReference type="ChEBI" id="CHEBI:61977"/>
        <dbReference type="ChEBI" id="CHEBI:456216"/>
        <dbReference type="EC" id="2.7.11.1"/>
    </reaction>
</comment>
<dbReference type="eggNOG" id="KOG1187">
    <property type="taxonomic scope" value="Eukaryota"/>
</dbReference>
<evidence type="ECO:0000256" key="11">
    <source>
        <dbReference type="SAM" id="MobiDB-lite"/>
    </source>
</evidence>
<name>A0A1S2Y6J3_CICAR</name>
<dbReference type="FunFam" id="1.10.510.10:FF:000300">
    <property type="entry name" value="Calmodulin-binding receptor-like cytoplasmic kinase 3"/>
    <property type="match status" value="1"/>
</dbReference>
<feature type="domain" description="Protein kinase" evidence="12">
    <location>
        <begin position="136"/>
        <end position="411"/>
    </location>
</feature>
<dbReference type="GO" id="GO:0005524">
    <property type="term" value="F:ATP binding"/>
    <property type="evidence" value="ECO:0007669"/>
    <property type="project" value="UniProtKB-UniRule"/>
</dbReference>
<keyword evidence="5" id="KW-0418">Kinase</keyword>
<feature type="compositionally biased region" description="Polar residues" evidence="11">
    <location>
        <begin position="68"/>
        <end position="79"/>
    </location>
</feature>
<feature type="compositionally biased region" description="Basic and acidic residues" evidence="11">
    <location>
        <begin position="430"/>
        <end position="439"/>
    </location>
</feature>
<dbReference type="EC" id="2.7.11.1" evidence="1"/>
<evidence type="ECO:0000256" key="1">
    <source>
        <dbReference type="ARBA" id="ARBA00012513"/>
    </source>
</evidence>